<dbReference type="GO" id="GO:0097361">
    <property type="term" value="C:cytosolic [4Fe-4S] assembly targeting complex"/>
    <property type="evidence" value="ECO:0007669"/>
    <property type="project" value="UniProtKB-UniRule"/>
</dbReference>
<dbReference type="InterPro" id="IPR016024">
    <property type="entry name" value="ARM-type_fold"/>
</dbReference>
<proteinExistence type="inferred from homology"/>
<dbReference type="OrthoDB" id="342900at2759"/>
<feature type="domain" description="MMS19 N-terminal" evidence="2">
    <location>
        <begin position="37"/>
        <end position="287"/>
    </location>
</feature>
<dbReference type="GO" id="GO:0051604">
    <property type="term" value="P:protein maturation"/>
    <property type="evidence" value="ECO:0007669"/>
    <property type="project" value="UniProtKB-UniRule"/>
</dbReference>
<accession>A0A8S1EBS7</accession>
<dbReference type="GO" id="GO:0005819">
    <property type="term" value="C:spindle"/>
    <property type="evidence" value="ECO:0007669"/>
    <property type="project" value="UniProtKB-SubCell"/>
</dbReference>
<evidence type="ECO:0000313" key="4">
    <source>
        <dbReference type="Proteomes" id="UP000494206"/>
    </source>
</evidence>
<dbReference type="Gene3D" id="1.25.10.10">
    <property type="entry name" value="Leucine-rich Repeat Variant"/>
    <property type="match status" value="1"/>
</dbReference>
<organism evidence="3 4">
    <name type="scientific">Caenorhabditis bovis</name>
    <dbReference type="NCBI Taxonomy" id="2654633"/>
    <lineage>
        <taxon>Eukaryota</taxon>
        <taxon>Metazoa</taxon>
        <taxon>Ecdysozoa</taxon>
        <taxon>Nematoda</taxon>
        <taxon>Chromadorea</taxon>
        <taxon>Rhabditida</taxon>
        <taxon>Rhabditina</taxon>
        <taxon>Rhabditomorpha</taxon>
        <taxon>Rhabditoidea</taxon>
        <taxon>Rhabditidae</taxon>
        <taxon>Peloderinae</taxon>
        <taxon>Caenorhabditis</taxon>
    </lineage>
</organism>
<dbReference type="SUPFAM" id="SSF48371">
    <property type="entry name" value="ARM repeat"/>
    <property type="match status" value="1"/>
</dbReference>
<dbReference type="InterPro" id="IPR029240">
    <property type="entry name" value="MMS19_N"/>
</dbReference>
<keyword evidence="1" id="KW-0227">DNA damage</keyword>
<name>A0A8S1EBS7_9PELO</name>
<protein>
    <recommendedName>
        <fullName evidence="1">MMS19 nucleotide excision repair protein</fullName>
    </recommendedName>
</protein>
<reference evidence="3 4" key="1">
    <citation type="submission" date="2020-04" db="EMBL/GenBank/DDBJ databases">
        <authorList>
            <person name="Laetsch R D."/>
            <person name="Stevens L."/>
            <person name="Kumar S."/>
            <person name="Blaxter L. M."/>
        </authorList>
    </citation>
    <scope>NUCLEOTIDE SEQUENCE [LARGE SCALE GENOMIC DNA]</scope>
</reference>
<comment type="similarity">
    <text evidence="1">Belongs to the MET18/MMS19 family.</text>
</comment>
<gene>
    <name evidence="3" type="ORF">CBOVIS_LOCUS1402</name>
</gene>
<evidence type="ECO:0000313" key="3">
    <source>
        <dbReference type="EMBL" id="CAB3398077.1"/>
    </source>
</evidence>
<keyword evidence="1" id="KW-0963">Cytoplasm</keyword>
<comment type="function">
    <text evidence="1">Key component of the cytosolic iron-sulfur protein assembly (CIA) complex, a multiprotein complex that mediates the incorporation of iron-sulfur cluster into apoproteins specifically involved in DNA metabolism and genomic integrity. In the CIA complex, MMS19 acts as an adapter between early-acting CIA components and a subset of cellular target iron-sulfur proteins.</text>
</comment>
<dbReference type="Proteomes" id="UP000494206">
    <property type="component" value="Unassembled WGS sequence"/>
</dbReference>
<dbReference type="InterPro" id="IPR011989">
    <property type="entry name" value="ARM-like"/>
</dbReference>
<dbReference type="PANTHER" id="PTHR12891:SF0">
    <property type="entry name" value="MMS19 NUCLEOTIDE EXCISION REPAIR PROTEIN HOMOLOG"/>
    <property type="match status" value="1"/>
</dbReference>
<evidence type="ECO:0000259" key="2">
    <source>
        <dbReference type="Pfam" id="PF14500"/>
    </source>
</evidence>
<dbReference type="AlphaFoldDB" id="A0A8S1EBS7"/>
<comment type="caution">
    <text evidence="3">The sequence shown here is derived from an EMBL/GenBank/DDBJ whole genome shotgun (WGS) entry which is preliminary data.</text>
</comment>
<keyword evidence="1" id="KW-0206">Cytoskeleton</keyword>
<keyword evidence="4" id="KW-1185">Reference proteome</keyword>
<keyword evidence="1" id="KW-0234">DNA repair</keyword>
<keyword evidence="1" id="KW-0539">Nucleus</keyword>
<dbReference type="Pfam" id="PF14500">
    <property type="entry name" value="MMS19_N"/>
    <property type="match status" value="1"/>
</dbReference>
<comment type="subcellular location">
    <subcellularLocation>
        <location evidence="1">Cytoplasm</location>
        <location evidence="1">Cytoskeleton</location>
        <location evidence="1">Spindle</location>
    </subcellularLocation>
    <subcellularLocation>
        <location evidence="1">Nucleus</location>
    </subcellularLocation>
</comment>
<sequence length="925" mass="106371">MGEEAERSVADWHKMIVIDRLMTFSQYLRARRDDAVSESLEVRDKALNEIVDVLKSLPPSFLTGEEVGLLLTFFVSQMDSNILSGETLIDGIYHLVMNSKEVPPDSYNALFVKMFQDSNVSEWSTDYRMKHYEIFRWFVQNQKEYMISLGGSFYTAFQNIFLGESSANGIMFMLNLFLFIVKNYEIQAVADNLFDMVLVYYPEKNPVQNRNPEVSRKLIVAKCISCFVSSPYFDKMCFAVVADSIINDEFNDEEIDDICQLLVVACQKFAANAIVEYIEPIMRGIRMAAVKPTTNDVSGTLIKALKGVIEKSRELHDPNTEVFIGQSLIENMEPFVLQAEMGITKKALELFKCAYLNTSDHLSCSILSHVFAWLTTLVQGDTVNVAANKNEIMEESLDYMIEWVELVAQRKEETGHVLQDFLTNILDSIDVSREYVPRQAMIAKYKILKKYLDEFEPSESLISKCKKTVAAEIFSPLVEDEDESYFDFITSLAKRTIEPLAAILVEHKLTTWNKDKMLAYHFSIIHNRHSWEFLKIAIKNLLDLHLVEMHSFTIKRYEMIASRCSNDEMVMWEVLSAFDRVVQKAHQHPPVAETMQTLTLGLTKEKRAEFMTILYERYYASELSFRSIDELDRKYTLSLLQSENIEEVKSLAELPFPPKVHRKFLFAAINRRFIEVNDLADEDFEDLWTAFIKVKAKLITQTPTGLYLFGKLMDYIIETPITDEIDEQYKFLLDFVQPENNPYKCNYEVSTVFWKQKLLYLLVPPYKEIFESASDMDLKKIVGLLPALIDFANTIENAELKDQFDALLPLLLRILDVSDPSTINKNILHAIPIFVKNAQQFDAHSKRIMVNALCEVATVPEVSMATTLDALSSLINIYNADRENVPLELVPKVIRISTALLSHHKRLVRLKSAEVVNLWSLSKSD</sequence>
<dbReference type="InterPro" id="IPR039920">
    <property type="entry name" value="MMS19"/>
</dbReference>
<dbReference type="GO" id="GO:0016226">
    <property type="term" value="P:iron-sulfur cluster assembly"/>
    <property type="evidence" value="ECO:0007669"/>
    <property type="project" value="UniProtKB-UniRule"/>
</dbReference>
<dbReference type="GO" id="GO:0005634">
    <property type="term" value="C:nucleus"/>
    <property type="evidence" value="ECO:0007669"/>
    <property type="project" value="UniProtKB-SubCell"/>
</dbReference>
<dbReference type="GO" id="GO:0006281">
    <property type="term" value="P:DNA repair"/>
    <property type="evidence" value="ECO:0007669"/>
    <property type="project" value="UniProtKB-UniRule"/>
</dbReference>
<evidence type="ECO:0000256" key="1">
    <source>
        <dbReference type="RuleBase" id="RU367072"/>
    </source>
</evidence>
<dbReference type="PANTHER" id="PTHR12891">
    <property type="entry name" value="DNA REPAIR/TRANSCRIPTION PROTEIN MET18/MMS19"/>
    <property type="match status" value="1"/>
</dbReference>
<dbReference type="EMBL" id="CADEPM010000001">
    <property type="protein sequence ID" value="CAB3398077.1"/>
    <property type="molecule type" value="Genomic_DNA"/>
</dbReference>
<comment type="subunit">
    <text evidence="1">Component of the CIA complex.</text>
</comment>